<evidence type="ECO:0000313" key="4">
    <source>
        <dbReference type="Proteomes" id="UP000005447"/>
    </source>
</evidence>
<proteinExistence type="predicted"/>
<dbReference type="PANTHER" id="PTHR24652">
    <property type="entry name" value="LOW-DENSITY LIPOPROTEIN RECEPTOR CLASS A DOMAIN-CONTAINING PROTEIN 2"/>
    <property type="match status" value="1"/>
</dbReference>
<evidence type="ECO:0000256" key="1">
    <source>
        <dbReference type="SAM" id="MobiDB-lite"/>
    </source>
</evidence>
<protein>
    <submittedName>
        <fullName evidence="3">Uncharacterized protein</fullName>
    </submittedName>
</protein>
<accession>A0A286XIW1</accession>
<dbReference type="AlphaFoldDB" id="A0A286XIW1"/>
<reference evidence="4" key="1">
    <citation type="journal article" date="2011" name="Nature">
        <title>A high-resolution map of human evolutionary constraint using 29 mammals.</title>
        <authorList>
            <person name="Lindblad-Toh K."/>
            <person name="Garber M."/>
            <person name="Zuk O."/>
            <person name="Lin M.F."/>
            <person name="Parker B.J."/>
            <person name="Washietl S."/>
            <person name="Kheradpour P."/>
            <person name="Ernst J."/>
            <person name="Jordan G."/>
            <person name="Mauceli E."/>
            <person name="Ward L.D."/>
            <person name="Lowe C.B."/>
            <person name="Holloway A.K."/>
            <person name="Clamp M."/>
            <person name="Gnerre S."/>
            <person name="Alfoldi J."/>
            <person name="Beal K."/>
            <person name="Chang J."/>
            <person name="Clawson H."/>
            <person name="Cuff J."/>
            <person name="Di Palma F."/>
            <person name="Fitzgerald S."/>
            <person name="Flicek P."/>
            <person name="Guttman M."/>
            <person name="Hubisz M.J."/>
            <person name="Jaffe D.B."/>
            <person name="Jungreis I."/>
            <person name="Kent W.J."/>
            <person name="Kostka D."/>
            <person name="Lara M."/>
            <person name="Martins A.L."/>
            <person name="Massingham T."/>
            <person name="Moltke I."/>
            <person name="Raney B.J."/>
            <person name="Rasmussen M.D."/>
            <person name="Robinson J."/>
            <person name="Stark A."/>
            <person name="Vilella A.J."/>
            <person name="Wen J."/>
            <person name="Xie X."/>
            <person name="Zody M.C."/>
            <person name="Baldwin J."/>
            <person name="Bloom T."/>
            <person name="Chin C.W."/>
            <person name="Heiman D."/>
            <person name="Nicol R."/>
            <person name="Nusbaum C."/>
            <person name="Young S."/>
            <person name="Wilkinson J."/>
            <person name="Worley K.C."/>
            <person name="Kovar C.L."/>
            <person name="Muzny D.M."/>
            <person name="Gibbs R.A."/>
            <person name="Cree A."/>
            <person name="Dihn H.H."/>
            <person name="Fowler G."/>
            <person name="Jhangiani S."/>
            <person name="Joshi V."/>
            <person name="Lee S."/>
            <person name="Lewis L.R."/>
            <person name="Nazareth L.V."/>
            <person name="Okwuonu G."/>
            <person name="Santibanez J."/>
            <person name="Warren W.C."/>
            <person name="Mardis E.R."/>
            <person name="Weinstock G.M."/>
            <person name="Wilson R.K."/>
            <person name="Delehaunty K."/>
            <person name="Dooling D."/>
            <person name="Fronik C."/>
            <person name="Fulton L."/>
            <person name="Fulton B."/>
            <person name="Graves T."/>
            <person name="Minx P."/>
            <person name="Sodergren E."/>
            <person name="Birney E."/>
            <person name="Margulies E.H."/>
            <person name="Herrero J."/>
            <person name="Green E.D."/>
            <person name="Haussler D."/>
            <person name="Siepel A."/>
            <person name="Goldman N."/>
            <person name="Pollard K.S."/>
            <person name="Pedersen J.S."/>
            <person name="Lander E.S."/>
            <person name="Kellis M."/>
        </authorList>
    </citation>
    <scope>NUCLEOTIDE SEQUENCE [LARGE SCALE GENOMIC DNA]</scope>
    <source>
        <strain evidence="4">2N</strain>
    </source>
</reference>
<dbReference type="EMBL" id="AAKN02028703">
    <property type="status" value="NOT_ANNOTATED_CDS"/>
    <property type="molecule type" value="Genomic_DNA"/>
</dbReference>
<dbReference type="InterPro" id="IPR042333">
    <property type="entry name" value="LRAD2/Mig-13-like"/>
</dbReference>
<keyword evidence="2" id="KW-0812">Transmembrane</keyword>
<reference evidence="3" key="2">
    <citation type="submission" date="2025-08" db="UniProtKB">
        <authorList>
            <consortium name="Ensembl"/>
        </authorList>
    </citation>
    <scope>IDENTIFICATION</scope>
    <source>
        <strain evidence="3">2N</strain>
    </source>
</reference>
<name>A0A286XIW1_CAVPO</name>
<feature type="transmembrane region" description="Helical" evidence="2">
    <location>
        <begin position="69"/>
        <end position="94"/>
    </location>
</feature>
<organism evidence="3 4">
    <name type="scientific">Cavia porcellus</name>
    <name type="common">Guinea pig</name>
    <dbReference type="NCBI Taxonomy" id="10141"/>
    <lineage>
        <taxon>Eukaryota</taxon>
        <taxon>Metazoa</taxon>
        <taxon>Chordata</taxon>
        <taxon>Craniata</taxon>
        <taxon>Vertebrata</taxon>
        <taxon>Euteleostomi</taxon>
        <taxon>Mammalia</taxon>
        <taxon>Eutheria</taxon>
        <taxon>Euarchontoglires</taxon>
        <taxon>Glires</taxon>
        <taxon>Rodentia</taxon>
        <taxon>Hystricomorpha</taxon>
        <taxon>Caviidae</taxon>
        <taxon>Cavia</taxon>
    </lineage>
</organism>
<dbReference type="Bgee" id="ENSCPOG00000034722">
    <property type="expression patterns" value="Expressed in uterine cervix and 6 other cell types or tissues"/>
</dbReference>
<dbReference type="VEuPathDB" id="HostDB:ENSCPOG00000034722"/>
<feature type="region of interest" description="Disordered" evidence="1">
    <location>
        <begin position="1"/>
        <end position="65"/>
    </location>
</feature>
<keyword evidence="4" id="KW-1185">Reference proteome</keyword>
<evidence type="ECO:0000256" key="2">
    <source>
        <dbReference type="SAM" id="Phobius"/>
    </source>
</evidence>
<feature type="compositionally biased region" description="Polar residues" evidence="1">
    <location>
        <begin position="25"/>
        <end position="39"/>
    </location>
</feature>
<keyword evidence="2" id="KW-1133">Transmembrane helix</keyword>
<evidence type="ECO:0000313" key="3">
    <source>
        <dbReference type="Ensembl" id="ENSCPOP00000025261.1"/>
    </source>
</evidence>
<dbReference type="OMA" id="AGCSICY"/>
<dbReference type="PANTHER" id="PTHR24652:SF67">
    <property type="entry name" value="LOW-DENSITY LIPOPROTEIN RECEPTOR CLASS A DOMAIN-CONTAINING PROTEIN 2"/>
    <property type="match status" value="1"/>
</dbReference>
<feature type="compositionally biased region" description="Basic and acidic residues" evidence="1">
    <location>
        <begin position="49"/>
        <end position="64"/>
    </location>
</feature>
<dbReference type="GeneTree" id="ENSGT00730000113107"/>
<reference evidence="3" key="3">
    <citation type="submission" date="2025-09" db="UniProtKB">
        <authorList>
            <consortium name="Ensembl"/>
        </authorList>
    </citation>
    <scope>IDENTIFICATION</scope>
    <source>
        <strain evidence="3">2N</strain>
    </source>
</reference>
<keyword evidence="2" id="KW-0472">Membrane</keyword>
<dbReference type="Proteomes" id="UP000005447">
    <property type="component" value="Unassembled WGS sequence"/>
</dbReference>
<dbReference type="Ensembl" id="ENSCPOT00000038850.1">
    <property type="protein sequence ID" value="ENSCPOP00000025261.1"/>
    <property type="gene ID" value="ENSCPOG00000034722.1"/>
</dbReference>
<dbReference type="InParanoid" id="A0A286XIW1"/>
<sequence length="146" mass="15181">MDNCGDGSDQSSWPPASCRGPSLPPSQAGSIDNDSSKPPTLSMVLGSTAERRPPEGQDSARQDASEGPVLQAVVLASSLLLASVGLLVGLFWCWCSSSWATWQLGTRGLCLRCFAGCSICYPCTGRVAPGESGSRGPVFQDQEGCP</sequence>